<reference evidence="1 2" key="1">
    <citation type="submission" date="2019-08" db="EMBL/GenBank/DDBJ databases">
        <title>Deep-cultivation of Planctomycetes and their phenomic and genomic characterization uncovers novel biology.</title>
        <authorList>
            <person name="Wiegand S."/>
            <person name="Jogler M."/>
            <person name="Boedeker C."/>
            <person name="Pinto D."/>
            <person name="Vollmers J."/>
            <person name="Rivas-Marin E."/>
            <person name="Kohn T."/>
            <person name="Peeters S.H."/>
            <person name="Heuer A."/>
            <person name="Rast P."/>
            <person name="Oberbeckmann S."/>
            <person name="Bunk B."/>
            <person name="Jeske O."/>
            <person name="Meyerdierks A."/>
            <person name="Storesund J.E."/>
            <person name="Kallscheuer N."/>
            <person name="Luecker S."/>
            <person name="Lage O.M."/>
            <person name="Pohl T."/>
            <person name="Merkel B.J."/>
            <person name="Hornburger P."/>
            <person name="Mueller R.-W."/>
            <person name="Bruemmer F."/>
            <person name="Labrenz M."/>
            <person name="Spormann A.M."/>
            <person name="Op den Camp H."/>
            <person name="Overmann J."/>
            <person name="Amann R."/>
            <person name="Jetten M.S.M."/>
            <person name="Mascher T."/>
            <person name="Medema M.H."/>
            <person name="Devos D.P."/>
            <person name="Kaster A.-K."/>
            <person name="Ovreas L."/>
            <person name="Rohde M."/>
            <person name="Galperin M.Y."/>
            <person name="Jogler C."/>
        </authorList>
    </citation>
    <scope>NUCLEOTIDE SEQUENCE [LARGE SCALE GENOMIC DNA]</scope>
    <source>
        <strain evidence="1 2">OJF2</strain>
    </source>
</reference>
<accession>A0A5B9W9G3</accession>
<name>A0A5B9W9G3_9BACT</name>
<dbReference type="EMBL" id="CP042997">
    <property type="protein sequence ID" value="QEH37278.1"/>
    <property type="molecule type" value="Genomic_DNA"/>
</dbReference>
<dbReference type="RefSeq" id="WP_148596860.1">
    <property type="nucleotide sequence ID" value="NZ_CP042997.1"/>
</dbReference>
<protein>
    <submittedName>
        <fullName evidence="1">Uncharacterized protein</fullName>
    </submittedName>
</protein>
<gene>
    <name evidence="1" type="ORF">OJF2_58650</name>
</gene>
<evidence type="ECO:0000313" key="1">
    <source>
        <dbReference type="EMBL" id="QEH37278.1"/>
    </source>
</evidence>
<evidence type="ECO:0000313" key="2">
    <source>
        <dbReference type="Proteomes" id="UP000324233"/>
    </source>
</evidence>
<organism evidence="1 2">
    <name type="scientific">Aquisphaera giovannonii</name>
    <dbReference type="NCBI Taxonomy" id="406548"/>
    <lineage>
        <taxon>Bacteria</taxon>
        <taxon>Pseudomonadati</taxon>
        <taxon>Planctomycetota</taxon>
        <taxon>Planctomycetia</taxon>
        <taxon>Isosphaerales</taxon>
        <taxon>Isosphaeraceae</taxon>
        <taxon>Aquisphaera</taxon>
    </lineage>
</organism>
<dbReference type="AlphaFoldDB" id="A0A5B9W9G3"/>
<keyword evidence="2" id="KW-1185">Reference proteome</keyword>
<sequence>MGDADDDFDASGPLGTGSPELNELLGMFDLPAFARRGQDMEYSVRQVHDRCRNRRGEYLEMVRMRLRQWAAVAQGPGDWEAAFTAPIDELWRLADAQPPRWADRPASLRLRRAAARDLAASVRRFNDRWRQLVASLNLGPANRIIDHYNRYYLLEKECVLGSARLAARYFTPIPPFSHEMLLETYPPLPQPELRAERS</sequence>
<proteinExistence type="predicted"/>
<dbReference type="KEGG" id="agv:OJF2_58650"/>
<dbReference type="Proteomes" id="UP000324233">
    <property type="component" value="Chromosome"/>
</dbReference>
<dbReference type="OrthoDB" id="266404at2"/>